<keyword evidence="6 9" id="KW-0227">DNA damage</keyword>
<dbReference type="PANTHER" id="PTHR10815:SF5">
    <property type="entry name" value="METHYLATED-DNA--PROTEIN-CYSTEINE METHYLTRANSFERASE"/>
    <property type="match status" value="1"/>
</dbReference>
<dbReference type="InterPro" id="IPR036217">
    <property type="entry name" value="MethylDNA_cys_MeTrfase_DNAb"/>
</dbReference>
<evidence type="ECO:0000313" key="13">
    <source>
        <dbReference type="EMBL" id="TVW29081.1"/>
    </source>
</evidence>
<evidence type="ECO:0000256" key="9">
    <source>
        <dbReference type="HAMAP-Rule" id="MF_00772"/>
    </source>
</evidence>
<keyword evidence="4 9" id="KW-0489">Methyltransferase</keyword>
<evidence type="ECO:0000313" key="17">
    <source>
        <dbReference type="Proteomes" id="UP000318940"/>
    </source>
</evidence>
<dbReference type="AlphaFoldDB" id="A0A098ZAJ8"/>
<keyword evidence="3 9" id="KW-0963">Cytoplasm</keyword>
<dbReference type="EMBL" id="VMYC01000065">
    <property type="protein sequence ID" value="TVX70844.1"/>
    <property type="molecule type" value="Genomic_DNA"/>
</dbReference>
<dbReference type="Proteomes" id="UP000315060">
    <property type="component" value="Unassembled WGS sequence"/>
</dbReference>
<dbReference type="InterPro" id="IPR036631">
    <property type="entry name" value="MGMT_N_sf"/>
</dbReference>
<dbReference type="EMBL" id="VMVH01000008">
    <property type="protein sequence ID" value="TVW29081.1"/>
    <property type="molecule type" value="Genomic_DNA"/>
</dbReference>
<feature type="domain" description="Methylguanine DNA methyltransferase ribonuclease-like" evidence="11">
    <location>
        <begin position="7"/>
        <end position="78"/>
    </location>
</feature>
<gene>
    <name evidence="12" type="primary">ogt</name>
    <name evidence="14" type="ORF">AZJ28_04125</name>
    <name evidence="13" type="ORF">AZK02_00785</name>
    <name evidence="12" type="ORF">ERS021218_00440</name>
</gene>
<dbReference type="RefSeq" id="WP_016398798.1">
    <property type="nucleotide sequence ID" value="NZ_CDQE01000001.1"/>
</dbReference>
<evidence type="ECO:0000313" key="14">
    <source>
        <dbReference type="EMBL" id="TVX70844.1"/>
    </source>
</evidence>
<dbReference type="Proteomes" id="UP000318940">
    <property type="component" value="Unassembled WGS sequence"/>
</dbReference>
<comment type="subcellular location">
    <subcellularLocation>
        <location evidence="9">Cytoplasm</location>
    </subcellularLocation>
</comment>
<evidence type="ECO:0000313" key="12">
    <source>
        <dbReference type="EMBL" id="COR36699.1"/>
    </source>
</evidence>
<dbReference type="EC" id="2.1.1.63" evidence="9"/>
<dbReference type="InterPro" id="IPR001497">
    <property type="entry name" value="MethylDNA_cys_MeTrfase_AS"/>
</dbReference>
<dbReference type="Proteomes" id="UP000046095">
    <property type="component" value="Unassembled WGS sequence"/>
</dbReference>
<dbReference type="PANTHER" id="PTHR10815">
    <property type="entry name" value="METHYLATED-DNA--PROTEIN-CYSTEINE METHYLTRANSFERASE"/>
    <property type="match status" value="1"/>
</dbReference>
<evidence type="ECO:0000259" key="11">
    <source>
        <dbReference type="Pfam" id="PF02870"/>
    </source>
</evidence>
<evidence type="ECO:0000313" key="15">
    <source>
        <dbReference type="Proteomes" id="UP000046095"/>
    </source>
</evidence>
<dbReference type="PATRIC" id="fig|1313.5270.peg.696"/>
<dbReference type="GO" id="GO:0005737">
    <property type="term" value="C:cytoplasm"/>
    <property type="evidence" value="ECO:0007669"/>
    <property type="project" value="UniProtKB-SubCell"/>
</dbReference>
<evidence type="ECO:0000256" key="1">
    <source>
        <dbReference type="ARBA" id="ARBA00001286"/>
    </source>
</evidence>
<comment type="similarity">
    <text evidence="2 9">Belongs to the MGMT family.</text>
</comment>
<dbReference type="InterPro" id="IPR023546">
    <property type="entry name" value="MGMT"/>
</dbReference>
<evidence type="ECO:0000256" key="4">
    <source>
        <dbReference type="ARBA" id="ARBA00022603"/>
    </source>
</evidence>
<dbReference type="InterPro" id="IPR036388">
    <property type="entry name" value="WH-like_DNA-bd_sf"/>
</dbReference>
<sequence>MQKKYVKILYSSPIGILSLVADDHYLYGIWVQEQKHFERGLGDETIEEVVSHPILDPVIACLDDYFKGEPQDLSNLLLAPIGTNFEKRVWDYLQGIPYGQTVTYGQIAQDLQVASAQAIGGAVGRNPWSILVPCHRVLGAGKRLTGYAAGVEKKAWLLEHEGVDFKDRNNRRRSTC</sequence>
<evidence type="ECO:0000256" key="8">
    <source>
        <dbReference type="ARBA" id="ARBA00049348"/>
    </source>
</evidence>
<accession>A0A098ZAJ8</accession>
<dbReference type="Gene3D" id="3.30.160.70">
    <property type="entry name" value="Methylated DNA-protein cysteine methyltransferase domain"/>
    <property type="match status" value="1"/>
</dbReference>
<evidence type="ECO:0000259" key="10">
    <source>
        <dbReference type="Pfam" id="PF01035"/>
    </source>
</evidence>
<dbReference type="GO" id="GO:0003908">
    <property type="term" value="F:methylated-DNA-[protein]-cysteine S-methyltransferase activity"/>
    <property type="evidence" value="ECO:0007669"/>
    <property type="project" value="UniProtKB-UniRule"/>
</dbReference>
<dbReference type="HAMAP" id="MF_00772">
    <property type="entry name" value="OGT"/>
    <property type="match status" value="1"/>
</dbReference>
<dbReference type="FunFam" id="1.10.10.10:FF:000214">
    <property type="entry name" value="Methylated-DNA--protein-cysteine methyltransferase"/>
    <property type="match status" value="1"/>
</dbReference>
<evidence type="ECO:0000256" key="7">
    <source>
        <dbReference type="ARBA" id="ARBA00023204"/>
    </source>
</evidence>
<reference evidence="12 15" key="1">
    <citation type="submission" date="2015-03" db="EMBL/GenBank/DDBJ databases">
        <authorList>
            <person name="Murphy D."/>
        </authorList>
    </citation>
    <scope>NUCLEOTIDE SEQUENCE [LARGE SCALE GENOMIC DNA]</scope>
    <source>
        <strain evidence="12 15">SMRU1708</strain>
    </source>
</reference>
<dbReference type="EMBL" id="CRVC01000003">
    <property type="protein sequence ID" value="COR36699.1"/>
    <property type="molecule type" value="Genomic_DNA"/>
</dbReference>
<dbReference type="NCBIfam" id="TIGR00589">
    <property type="entry name" value="ogt"/>
    <property type="match status" value="1"/>
</dbReference>
<dbReference type="Gene3D" id="1.10.10.10">
    <property type="entry name" value="Winged helix-like DNA-binding domain superfamily/Winged helix DNA-binding domain"/>
    <property type="match status" value="1"/>
</dbReference>
<dbReference type="InterPro" id="IPR008332">
    <property type="entry name" value="MethylG_MeTrfase_N"/>
</dbReference>
<keyword evidence="5 9" id="KW-0808">Transferase</keyword>
<dbReference type="GO" id="GO:0006307">
    <property type="term" value="P:DNA alkylation repair"/>
    <property type="evidence" value="ECO:0007669"/>
    <property type="project" value="UniProtKB-UniRule"/>
</dbReference>
<evidence type="ECO:0000256" key="6">
    <source>
        <dbReference type="ARBA" id="ARBA00022763"/>
    </source>
</evidence>
<comment type="catalytic activity">
    <reaction evidence="8 9">
        <text>a 6-O-methyl-2'-deoxyguanosine in DNA + L-cysteinyl-[protein] = S-methyl-L-cysteinyl-[protein] + a 2'-deoxyguanosine in DNA</text>
        <dbReference type="Rhea" id="RHEA:24000"/>
        <dbReference type="Rhea" id="RHEA-COMP:10131"/>
        <dbReference type="Rhea" id="RHEA-COMP:10132"/>
        <dbReference type="Rhea" id="RHEA-COMP:11367"/>
        <dbReference type="Rhea" id="RHEA-COMP:11368"/>
        <dbReference type="ChEBI" id="CHEBI:29950"/>
        <dbReference type="ChEBI" id="CHEBI:82612"/>
        <dbReference type="ChEBI" id="CHEBI:85445"/>
        <dbReference type="ChEBI" id="CHEBI:85448"/>
        <dbReference type="EC" id="2.1.1.63"/>
    </reaction>
</comment>
<dbReference type="Pfam" id="PF02870">
    <property type="entry name" value="Methyltransf_1N"/>
    <property type="match status" value="1"/>
</dbReference>
<comment type="function">
    <text evidence="9">Involved in the cellular defense against the biological effects of O6-methylguanine (O6-MeG) and O4-methylthymine (O4-MeT) in DNA. Repairs the methylated nucleobase in DNA by stoichiometrically transferring the methyl group to a cysteine residue in the enzyme. This is a suicide reaction: the enzyme is irreversibly inactivated.</text>
</comment>
<dbReference type="SUPFAM" id="SSF53155">
    <property type="entry name" value="Methylated DNA-protein cysteine methyltransferase domain"/>
    <property type="match status" value="1"/>
</dbReference>
<dbReference type="GO" id="GO:0032259">
    <property type="term" value="P:methylation"/>
    <property type="evidence" value="ECO:0007669"/>
    <property type="project" value="UniProtKB-KW"/>
</dbReference>
<feature type="active site" description="Nucleophile; methyl group acceptor" evidence="9">
    <location>
        <position position="134"/>
    </location>
</feature>
<dbReference type="Pfam" id="PF01035">
    <property type="entry name" value="DNA_binding_1"/>
    <property type="match status" value="1"/>
</dbReference>
<reference evidence="16 17" key="2">
    <citation type="submission" date="2019-07" db="EMBL/GenBank/DDBJ databases">
        <authorList>
            <person name="Mohale T."/>
        </authorList>
    </citation>
    <scope>NUCLEOTIDE SEQUENCE [LARGE SCALE GENOMIC DNA]</scope>
    <source>
        <strain evidence="13 17">NTPn 189</strain>
        <strain evidence="14 16">NTPn 59</strain>
    </source>
</reference>
<protein>
    <recommendedName>
        <fullName evidence="9">Methylated-DNA--protein-cysteine methyltransferase</fullName>
        <ecNumber evidence="9">2.1.1.63</ecNumber>
    </recommendedName>
    <alternativeName>
        <fullName evidence="9">6-O-methylguanine-DNA methyltransferase</fullName>
        <shortName evidence="9">MGMT</shortName>
    </alternativeName>
    <alternativeName>
        <fullName evidence="9">O-6-methylguanine-DNA-alkyltransferase</fullName>
    </alternativeName>
</protein>
<evidence type="ECO:0000256" key="2">
    <source>
        <dbReference type="ARBA" id="ARBA00008711"/>
    </source>
</evidence>
<name>A0A098ZAJ8_STREE</name>
<dbReference type="SUPFAM" id="SSF46767">
    <property type="entry name" value="Methylated DNA-protein cysteine methyltransferase, C-terminal domain"/>
    <property type="match status" value="1"/>
</dbReference>
<comment type="catalytic activity">
    <reaction evidence="1 9">
        <text>a 4-O-methyl-thymidine in DNA + L-cysteinyl-[protein] = a thymidine in DNA + S-methyl-L-cysteinyl-[protein]</text>
        <dbReference type="Rhea" id="RHEA:53428"/>
        <dbReference type="Rhea" id="RHEA-COMP:10131"/>
        <dbReference type="Rhea" id="RHEA-COMP:10132"/>
        <dbReference type="Rhea" id="RHEA-COMP:13555"/>
        <dbReference type="Rhea" id="RHEA-COMP:13556"/>
        <dbReference type="ChEBI" id="CHEBI:29950"/>
        <dbReference type="ChEBI" id="CHEBI:82612"/>
        <dbReference type="ChEBI" id="CHEBI:137386"/>
        <dbReference type="ChEBI" id="CHEBI:137387"/>
        <dbReference type="EC" id="2.1.1.63"/>
    </reaction>
</comment>
<evidence type="ECO:0000313" key="16">
    <source>
        <dbReference type="Proteomes" id="UP000315060"/>
    </source>
</evidence>
<organism evidence="12 15">
    <name type="scientific">Streptococcus pneumoniae</name>
    <dbReference type="NCBI Taxonomy" id="1313"/>
    <lineage>
        <taxon>Bacteria</taxon>
        <taxon>Bacillati</taxon>
        <taxon>Bacillota</taxon>
        <taxon>Bacilli</taxon>
        <taxon>Lactobacillales</taxon>
        <taxon>Streptococcaceae</taxon>
        <taxon>Streptococcus</taxon>
    </lineage>
</organism>
<keyword evidence="7 9" id="KW-0234">DNA repair</keyword>
<dbReference type="PROSITE" id="PS00374">
    <property type="entry name" value="MGMT"/>
    <property type="match status" value="1"/>
</dbReference>
<feature type="domain" description="Methylated-DNA-[protein]-cysteine S-methyltransferase DNA binding" evidence="10">
    <location>
        <begin position="84"/>
        <end position="163"/>
    </location>
</feature>
<proteinExistence type="inferred from homology"/>
<evidence type="ECO:0000256" key="5">
    <source>
        <dbReference type="ARBA" id="ARBA00022679"/>
    </source>
</evidence>
<dbReference type="CDD" id="cd06445">
    <property type="entry name" value="ATase"/>
    <property type="match status" value="1"/>
</dbReference>
<evidence type="ECO:0000256" key="3">
    <source>
        <dbReference type="ARBA" id="ARBA00022490"/>
    </source>
</evidence>
<comment type="miscellaneous">
    <text evidence="9">This enzyme catalyzes only one turnover and therefore is not strictly catalytic. According to one definition, an enzyme is a biocatalyst that acts repeatedly and over many reaction cycles.</text>
</comment>
<dbReference type="InterPro" id="IPR014048">
    <property type="entry name" value="MethylDNA_cys_MeTrfase_DNA-bd"/>
</dbReference>